<dbReference type="GO" id="GO:0005506">
    <property type="term" value="F:iron ion binding"/>
    <property type="evidence" value="ECO:0007669"/>
    <property type="project" value="InterPro"/>
</dbReference>
<evidence type="ECO:0000256" key="8">
    <source>
        <dbReference type="SAM" id="MobiDB-lite"/>
    </source>
</evidence>
<sequence>MSVSTNGNEENGQQSPPNGSKPNAEYWIVVHIKPDKSKQGTVEPIPVITDILSHLKGKSGPIHLRHFETRIESEEDDSLLSGGFSCILKIICSEEEEVHDVCENIGNLNSVTATVIVNSETVSRWIPRHISDLDRCANILTKFQPELQTDHPGFHDMEYRKRRQQIVEAALNYRYGNPLPDIEYNENEIGAWRKAYTSLKALHPTRACKEYIQGFSLLERHAGFTPDRLPRMQDVSNYLERTSGFRLRPAAGLVSPRDFLANFAFRVFPCTQYTRHHSRPMHTPEPDCIHEYLGHMPLLTNRKFADFSHQIGLASIGASDEVVTKLATLYWFTVEFGMCHEDDGIRALGAALLSSYGELENAFSDKAEKREFDPKTTALQTYDDVGYQPVLFVCQSIETMEKQLRDYTNSLFAPRRAVYDPYTQKLEMLLMPKLRRKLIDESYDNLKKLSETFPHEF</sequence>
<dbReference type="Pfam" id="PF00351">
    <property type="entry name" value="Biopterin_H"/>
    <property type="match status" value="1"/>
</dbReference>
<dbReference type="InterPro" id="IPR001273">
    <property type="entry name" value="ArAA_hydroxylase"/>
</dbReference>
<keyword evidence="5 7" id="KW-0408">Iron</keyword>
<feature type="compositionally biased region" description="Polar residues" evidence="8">
    <location>
        <begin position="1"/>
        <end position="21"/>
    </location>
</feature>
<dbReference type="GO" id="GO:0005737">
    <property type="term" value="C:cytoplasm"/>
    <property type="evidence" value="ECO:0007669"/>
    <property type="project" value="TreeGrafter"/>
</dbReference>
<keyword evidence="4" id="KW-0560">Oxidoreductase</keyword>
<proteinExistence type="inferred from homology"/>
<dbReference type="GO" id="GO:0004511">
    <property type="term" value="F:tyrosine 3-monooxygenase activity"/>
    <property type="evidence" value="ECO:0007669"/>
    <property type="project" value="TreeGrafter"/>
</dbReference>
<dbReference type="GO" id="GO:0043204">
    <property type="term" value="C:perikaryon"/>
    <property type="evidence" value="ECO:0007669"/>
    <property type="project" value="TreeGrafter"/>
</dbReference>
<evidence type="ECO:0000256" key="4">
    <source>
        <dbReference type="ARBA" id="ARBA00023002"/>
    </source>
</evidence>
<dbReference type="SUPFAM" id="SSF56534">
    <property type="entry name" value="Aromatic aminoacid monoxygenases, catalytic and oligomerization domains"/>
    <property type="match status" value="1"/>
</dbReference>
<feature type="binding site" evidence="7">
    <location>
        <position position="295"/>
    </location>
    <ligand>
        <name>Fe cation</name>
        <dbReference type="ChEBI" id="CHEBI:24875"/>
    </ligand>
</feature>
<dbReference type="EMBL" id="CAXLJL010000123">
    <property type="protein sequence ID" value="CAL5132461.1"/>
    <property type="molecule type" value="Genomic_DNA"/>
</dbReference>
<feature type="binding site" evidence="7">
    <location>
        <position position="335"/>
    </location>
    <ligand>
        <name>Fe cation</name>
        <dbReference type="ChEBI" id="CHEBI:24875"/>
    </ligand>
</feature>
<protein>
    <recommendedName>
        <fullName evidence="9">Biopterin-dependent aromatic amino acid hydroxylase family profile domain-containing protein</fullName>
    </recommendedName>
</protein>
<organism evidence="10 11">
    <name type="scientific">Calicophoron daubneyi</name>
    <name type="common">Rumen fluke</name>
    <name type="synonym">Paramphistomum daubneyi</name>
    <dbReference type="NCBI Taxonomy" id="300641"/>
    <lineage>
        <taxon>Eukaryota</taxon>
        <taxon>Metazoa</taxon>
        <taxon>Spiralia</taxon>
        <taxon>Lophotrochozoa</taxon>
        <taxon>Platyhelminthes</taxon>
        <taxon>Trematoda</taxon>
        <taxon>Digenea</taxon>
        <taxon>Plagiorchiida</taxon>
        <taxon>Pronocephalata</taxon>
        <taxon>Paramphistomoidea</taxon>
        <taxon>Paramphistomidae</taxon>
        <taxon>Calicophoron</taxon>
    </lineage>
</organism>
<dbReference type="PRINTS" id="PR00372">
    <property type="entry name" value="FYWHYDRXLASE"/>
</dbReference>
<evidence type="ECO:0000256" key="7">
    <source>
        <dbReference type="PIRSR" id="PIRSR601273-2"/>
    </source>
</evidence>
<feature type="binding site" evidence="7">
    <location>
        <position position="290"/>
    </location>
    <ligand>
        <name>Fe cation</name>
        <dbReference type="ChEBI" id="CHEBI:24875"/>
    </ligand>
</feature>
<name>A0AAV2T8J2_CALDB</name>
<evidence type="ECO:0000313" key="10">
    <source>
        <dbReference type="EMBL" id="CAL5132461.1"/>
    </source>
</evidence>
<dbReference type="InterPro" id="IPR036951">
    <property type="entry name" value="ArAA_hydroxylase_sf"/>
</dbReference>
<dbReference type="InterPro" id="IPR036329">
    <property type="entry name" value="Aro-AA_hydroxylase_C_sf"/>
</dbReference>
<comment type="similarity">
    <text evidence="2">Belongs to the biopterin-dependent aromatic amino acid hydroxylase family.</text>
</comment>
<dbReference type="PANTHER" id="PTHR11473:SF15">
    <property type="entry name" value="TYROSINE 3-MONOOXYGENASE"/>
    <property type="match status" value="1"/>
</dbReference>
<evidence type="ECO:0000313" key="11">
    <source>
        <dbReference type="Proteomes" id="UP001497525"/>
    </source>
</evidence>
<gene>
    <name evidence="10" type="ORF">CDAUBV1_LOCUS5286</name>
</gene>
<comment type="cofactor">
    <cofactor evidence="1 7">
        <name>Fe(2+)</name>
        <dbReference type="ChEBI" id="CHEBI:29033"/>
    </cofactor>
</comment>
<comment type="caution">
    <text evidence="10">The sequence shown here is derived from an EMBL/GenBank/DDBJ whole genome shotgun (WGS) entry which is preliminary data.</text>
</comment>
<dbReference type="AlphaFoldDB" id="A0AAV2T8J2"/>
<evidence type="ECO:0000259" key="9">
    <source>
        <dbReference type="PROSITE" id="PS51410"/>
    </source>
</evidence>
<reference evidence="10" key="1">
    <citation type="submission" date="2024-06" db="EMBL/GenBank/DDBJ databases">
        <authorList>
            <person name="Liu X."/>
            <person name="Lenzi L."/>
            <person name="Haldenby T S."/>
            <person name="Uol C."/>
        </authorList>
    </citation>
    <scope>NUCLEOTIDE SEQUENCE</scope>
</reference>
<dbReference type="PROSITE" id="PS51410">
    <property type="entry name" value="BH4_AAA_HYDROXYL_2"/>
    <property type="match status" value="1"/>
</dbReference>
<evidence type="ECO:0000256" key="3">
    <source>
        <dbReference type="ARBA" id="ARBA00022723"/>
    </source>
</evidence>
<dbReference type="PANTHER" id="PTHR11473">
    <property type="entry name" value="AROMATIC AMINO ACID HYDROXYLASE"/>
    <property type="match status" value="1"/>
</dbReference>
<evidence type="ECO:0000256" key="1">
    <source>
        <dbReference type="ARBA" id="ARBA00001954"/>
    </source>
</evidence>
<keyword evidence="3 7" id="KW-0479">Metal-binding</keyword>
<feature type="domain" description="Biopterin-dependent aromatic amino acid hydroxylase family profile" evidence="9">
    <location>
        <begin position="111"/>
        <end position="457"/>
    </location>
</feature>
<dbReference type="Gene3D" id="1.10.800.10">
    <property type="entry name" value="Aromatic amino acid hydroxylase"/>
    <property type="match status" value="1"/>
</dbReference>
<evidence type="ECO:0000256" key="6">
    <source>
        <dbReference type="ARBA" id="ARBA00023033"/>
    </source>
</evidence>
<dbReference type="InterPro" id="IPR019774">
    <property type="entry name" value="Aromatic-AA_hydroxylase_C"/>
</dbReference>
<evidence type="ECO:0000256" key="5">
    <source>
        <dbReference type="ARBA" id="ARBA00023004"/>
    </source>
</evidence>
<evidence type="ECO:0000256" key="2">
    <source>
        <dbReference type="ARBA" id="ARBA00009712"/>
    </source>
</evidence>
<dbReference type="GO" id="GO:0009072">
    <property type="term" value="P:aromatic amino acid metabolic process"/>
    <property type="evidence" value="ECO:0007669"/>
    <property type="project" value="InterPro"/>
</dbReference>
<keyword evidence="6" id="KW-0503">Monooxygenase</keyword>
<accession>A0AAV2T8J2</accession>
<dbReference type="GO" id="GO:0030424">
    <property type="term" value="C:axon"/>
    <property type="evidence" value="ECO:0007669"/>
    <property type="project" value="TreeGrafter"/>
</dbReference>
<dbReference type="Proteomes" id="UP001497525">
    <property type="component" value="Unassembled WGS sequence"/>
</dbReference>
<feature type="region of interest" description="Disordered" evidence="8">
    <location>
        <begin position="1"/>
        <end position="23"/>
    </location>
</feature>